<dbReference type="SUPFAM" id="SSF47413">
    <property type="entry name" value="lambda repressor-like DNA-binding domains"/>
    <property type="match status" value="1"/>
</dbReference>
<sequence>MARAATGLGVRDLAKLAGVSPDTVARLERGETLREGTIAALRATLEAQGVQFLEGGQVATGPGVALSTERPSTP</sequence>
<organism evidence="2 3">
    <name type="scientific">Paracoccus pantotrophus</name>
    <name type="common">Thiosphaera pantotropha</name>
    <dbReference type="NCBI Taxonomy" id="82367"/>
    <lineage>
        <taxon>Bacteria</taxon>
        <taxon>Pseudomonadati</taxon>
        <taxon>Pseudomonadota</taxon>
        <taxon>Alphaproteobacteria</taxon>
        <taxon>Rhodobacterales</taxon>
        <taxon>Paracoccaceae</taxon>
        <taxon>Paracoccus</taxon>
    </lineage>
</organism>
<evidence type="ECO:0000259" key="1">
    <source>
        <dbReference type="PROSITE" id="PS50943"/>
    </source>
</evidence>
<feature type="domain" description="HTH cro/C1-type" evidence="1">
    <location>
        <begin position="2"/>
        <end position="52"/>
    </location>
</feature>
<dbReference type="EMBL" id="CP058689">
    <property type="protein sequence ID" value="QLH14247.1"/>
    <property type="molecule type" value="Genomic_DNA"/>
</dbReference>
<evidence type="ECO:0000313" key="2">
    <source>
        <dbReference type="EMBL" id="QLH14247.1"/>
    </source>
</evidence>
<dbReference type="Gene3D" id="1.10.260.40">
    <property type="entry name" value="lambda repressor-like DNA-binding domains"/>
    <property type="match status" value="1"/>
</dbReference>
<dbReference type="AlphaFoldDB" id="A0A7H9BSA4"/>
<accession>A0A7H9BSA4</accession>
<dbReference type="PROSITE" id="PS50943">
    <property type="entry name" value="HTH_CROC1"/>
    <property type="match status" value="1"/>
</dbReference>
<dbReference type="InterPro" id="IPR010982">
    <property type="entry name" value="Lambda_DNA-bd_dom_sf"/>
</dbReference>
<dbReference type="Pfam" id="PF13560">
    <property type="entry name" value="HTH_31"/>
    <property type="match status" value="1"/>
</dbReference>
<evidence type="ECO:0000313" key="3">
    <source>
        <dbReference type="Proteomes" id="UP000509322"/>
    </source>
</evidence>
<proteinExistence type="predicted"/>
<protein>
    <submittedName>
        <fullName evidence="2">Helix-turn-helix domain-containing protein</fullName>
    </submittedName>
</protein>
<dbReference type="InterPro" id="IPR001387">
    <property type="entry name" value="Cro/C1-type_HTH"/>
</dbReference>
<dbReference type="RefSeq" id="WP_074991154.1">
    <property type="nucleotide sequence ID" value="NZ_CP058689.1"/>
</dbReference>
<reference evidence="2 3" key="1">
    <citation type="submission" date="2020-07" db="EMBL/GenBank/DDBJ databases">
        <title>The complete genome of Paracoccus pantotrophus ACCC 10489.</title>
        <authorList>
            <person name="Si Y."/>
        </authorList>
    </citation>
    <scope>NUCLEOTIDE SEQUENCE [LARGE SCALE GENOMIC DNA]</scope>
    <source>
        <strain evidence="2 3">ACCC10489</strain>
    </source>
</reference>
<dbReference type="Proteomes" id="UP000509322">
    <property type="component" value="Chromosome 1"/>
</dbReference>
<dbReference type="CDD" id="cd00093">
    <property type="entry name" value="HTH_XRE"/>
    <property type="match status" value="1"/>
</dbReference>
<gene>
    <name evidence="2" type="ORF">HYQ43_07475</name>
</gene>
<dbReference type="GO" id="GO:0003677">
    <property type="term" value="F:DNA binding"/>
    <property type="evidence" value="ECO:0007669"/>
    <property type="project" value="InterPro"/>
</dbReference>
<name>A0A7H9BSA4_PARPN</name>